<feature type="transmembrane region" description="Helical" evidence="1">
    <location>
        <begin position="5"/>
        <end position="24"/>
    </location>
</feature>
<comment type="caution">
    <text evidence="2">The sequence shown here is derived from an EMBL/GenBank/DDBJ whole genome shotgun (WGS) entry which is preliminary data.</text>
</comment>
<sequence length="246" mass="28926">MNSKIWMIILGSTLIALSAVLYLAQIEIFHTPRDTFFYLFQDLAFVPVEVLVVTLIINRLLSIREKRSMLKKMNMVIGAFFSEVGTGLLKFFSDFDLSYEEIRENLIVTGNWPDKEFINKKKYLKNYEYKIESKKGDLESLKKFLHEKRSFSLALLENPNLLEHESFTELLWAVFHLTEELAFRDEVGRLSDADYEHLSNDIKRAYALLISEWLEYMKHLNKDYPYLFSLAVRTNPFDPEASPEIK</sequence>
<dbReference type="Proteomes" id="UP000178526">
    <property type="component" value="Unassembled WGS sequence"/>
</dbReference>
<dbReference type="AlphaFoldDB" id="A0A1F7RBV2"/>
<accession>A0A1F7RBV2</accession>
<organism evidence="2 3">
    <name type="scientific">Candidatus Schekmanbacteria bacterium GWA2_38_11</name>
    <dbReference type="NCBI Taxonomy" id="1817876"/>
    <lineage>
        <taxon>Bacteria</taxon>
        <taxon>Candidatus Schekmaniibacteriota</taxon>
    </lineage>
</organism>
<dbReference type="EMBL" id="MGDB01000130">
    <property type="protein sequence ID" value="OGL39005.1"/>
    <property type="molecule type" value="Genomic_DNA"/>
</dbReference>
<keyword evidence="1" id="KW-0472">Membrane</keyword>
<gene>
    <name evidence="2" type="ORF">A2042_07685</name>
</gene>
<evidence type="ECO:0000313" key="3">
    <source>
        <dbReference type="Proteomes" id="UP000178526"/>
    </source>
</evidence>
<evidence type="ECO:0000256" key="1">
    <source>
        <dbReference type="SAM" id="Phobius"/>
    </source>
</evidence>
<name>A0A1F7RBV2_9BACT</name>
<proteinExistence type="predicted"/>
<evidence type="ECO:0000313" key="2">
    <source>
        <dbReference type="EMBL" id="OGL39005.1"/>
    </source>
</evidence>
<keyword evidence="1" id="KW-1133">Transmembrane helix</keyword>
<reference evidence="2 3" key="1">
    <citation type="journal article" date="2016" name="Nat. Commun.">
        <title>Thousands of microbial genomes shed light on interconnected biogeochemical processes in an aquifer system.</title>
        <authorList>
            <person name="Anantharaman K."/>
            <person name="Brown C.T."/>
            <person name="Hug L.A."/>
            <person name="Sharon I."/>
            <person name="Castelle C.J."/>
            <person name="Probst A.J."/>
            <person name="Thomas B.C."/>
            <person name="Singh A."/>
            <person name="Wilkins M.J."/>
            <person name="Karaoz U."/>
            <person name="Brodie E.L."/>
            <person name="Williams K.H."/>
            <person name="Hubbard S.S."/>
            <person name="Banfield J.F."/>
        </authorList>
    </citation>
    <scope>NUCLEOTIDE SEQUENCE [LARGE SCALE GENOMIC DNA]</scope>
</reference>
<feature type="transmembrane region" description="Helical" evidence="1">
    <location>
        <begin position="36"/>
        <end position="61"/>
    </location>
</feature>
<protein>
    <submittedName>
        <fullName evidence="2">Uncharacterized protein</fullName>
    </submittedName>
</protein>
<keyword evidence="1" id="KW-0812">Transmembrane</keyword>